<dbReference type="SMART" id="SM00563">
    <property type="entry name" value="PlsC"/>
    <property type="match status" value="1"/>
</dbReference>
<keyword evidence="2 4" id="KW-0012">Acyltransferase</keyword>
<protein>
    <submittedName>
        <fullName evidence="4">1-acyl-sn-glycerol-3-phosphate acyltransferase</fullName>
    </submittedName>
</protein>
<sequence length="252" mass="27973">MTVADIVEAVEGNGKQVNSIGKSGVSYPQDKNAGDYAAYKLFKGIAKGLYKTEIRGAENIPENGGFIICANHVSKIDFLFISLALSKERYMKLCCMAKKELFRNDPFSRKLIKSAGMVPVDRGGMNSSSMENIKKRLKENWGVIIHPEGTRSEDGVFRKIKNGASTLAIETGAPIIPAYVDGAYNIFPKSRKMPKFYDWKHNKKFRLSVTFGKPISPDGLTTEELTAEIERAISVLQDENSTLPQFQSHNAE</sequence>
<feature type="domain" description="Phospholipid/glycerol acyltransferase" evidence="3">
    <location>
        <begin position="66"/>
        <end position="183"/>
    </location>
</feature>
<evidence type="ECO:0000256" key="2">
    <source>
        <dbReference type="ARBA" id="ARBA00023315"/>
    </source>
</evidence>
<name>K1RJB7_9ZZZZ</name>
<comment type="caution">
    <text evidence="4">The sequence shown here is derived from an EMBL/GenBank/DDBJ whole genome shotgun (WGS) entry which is preliminary data.</text>
</comment>
<dbReference type="GO" id="GO:0006654">
    <property type="term" value="P:phosphatidic acid biosynthetic process"/>
    <property type="evidence" value="ECO:0007669"/>
    <property type="project" value="TreeGrafter"/>
</dbReference>
<organism evidence="4">
    <name type="scientific">human gut metagenome</name>
    <dbReference type="NCBI Taxonomy" id="408170"/>
    <lineage>
        <taxon>unclassified sequences</taxon>
        <taxon>metagenomes</taxon>
        <taxon>organismal metagenomes</taxon>
    </lineage>
</organism>
<accession>K1RJB7</accession>
<keyword evidence="1 4" id="KW-0808">Transferase</keyword>
<dbReference type="GO" id="GO:0003841">
    <property type="term" value="F:1-acylglycerol-3-phosphate O-acyltransferase activity"/>
    <property type="evidence" value="ECO:0007669"/>
    <property type="project" value="TreeGrafter"/>
</dbReference>
<dbReference type="Pfam" id="PF01553">
    <property type="entry name" value="Acyltransferase"/>
    <property type="match status" value="1"/>
</dbReference>
<dbReference type="AlphaFoldDB" id="K1RJB7"/>
<dbReference type="InterPro" id="IPR002123">
    <property type="entry name" value="Plipid/glycerol_acylTrfase"/>
</dbReference>
<gene>
    <name evidence="4" type="ORF">LEA_20994</name>
</gene>
<reference evidence="4" key="1">
    <citation type="journal article" date="2013" name="Environ. Microbiol.">
        <title>Microbiota from the distal guts of lean and obese adolescents exhibit partial functional redundancy besides clear differences in community structure.</title>
        <authorList>
            <person name="Ferrer M."/>
            <person name="Ruiz A."/>
            <person name="Lanza F."/>
            <person name="Haange S.B."/>
            <person name="Oberbach A."/>
            <person name="Till H."/>
            <person name="Bargiela R."/>
            <person name="Campoy C."/>
            <person name="Segura M.T."/>
            <person name="Richter M."/>
            <person name="von Bergen M."/>
            <person name="Seifert J."/>
            <person name="Suarez A."/>
        </authorList>
    </citation>
    <scope>NUCLEOTIDE SEQUENCE</scope>
</reference>
<evidence type="ECO:0000256" key="1">
    <source>
        <dbReference type="ARBA" id="ARBA00022679"/>
    </source>
</evidence>
<proteinExistence type="predicted"/>
<dbReference type="PANTHER" id="PTHR10434:SF40">
    <property type="entry name" value="1-ACYL-SN-GLYCEROL-3-PHOSPHATE ACYLTRANSFERASE"/>
    <property type="match status" value="1"/>
</dbReference>
<dbReference type="SUPFAM" id="SSF69593">
    <property type="entry name" value="Glycerol-3-phosphate (1)-acyltransferase"/>
    <property type="match status" value="1"/>
</dbReference>
<evidence type="ECO:0000259" key="3">
    <source>
        <dbReference type="SMART" id="SM00563"/>
    </source>
</evidence>
<dbReference type="CDD" id="cd07989">
    <property type="entry name" value="LPLAT_AGPAT-like"/>
    <property type="match status" value="1"/>
</dbReference>
<evidence type="ECO:0000313" key="4">
    <source>
        <dbReference type="EMBL" id="EKC43729.1"/>
    </source>
</evidence>
<dbReference type="PANTHER" id="PTHR10434">
    <property type="entry name" value="1-ACYL-SN-GLYCEROL-3-PHOSPHATE ACYLTRANSFERASE"/>
    <property type="match status" value="1"/>
</dbReference>
<dbReference type="EMBL" id="AJWY01014444">
    <property type="protein sequence ID" value="EKC43729.1"/>
    <property type="molecule type" value="Genomic_DNA"/>
</dbReference>